<dbReference type="EnsemblMetazoa" id="XM_019902809.1">
    <property type="protein sequence ID" value="XP_019758368.1"/>
    <property type="gene ID" value="LOC109536543"/>
</dbReference>
<evidence type="ECO:0000256" key="2">
    <source>
        <dbReference type="ARBA" id="ARBA00022723"/>
    </source>
</evidence>
<dbReference type="Pfam" id="PF13640">
    <property type="entry name" value="2OG-FeII_Oxy_3"/>
    <property type="match status" value="1"/>
</dbReference>
<dbReference type="PANTHER" id="PTHR10869">
    <property type="entry name" value="PROLYL 4-HYDROXYLASE ALPHA SUBUNIT"/>
    <property type="match status" value="1"/>
</dbReference>
<keyword evidence="2" id="KW-0479">Metal-binding</keyword>
<dbReference type="AlphaFoldDB" id="A0AAR5PBD1"/>
<evidence type="ECO:0000256" key="1">
    <source>
        <dbReference type="ARBA" id="ARBA00001961"/>
    </source>
</evidence>
<keyword evidence="4" id="KW-0223">Dioxygenase</keyword>
<dbReference type="PANTHER" id="PTHR10869:SF244">
    <property type="entry name" value="PROLYL 4-HYDROXYLASE SUBUNIT ALPHA-2"/>
    <property type="match status" value="1"/>
</dbReference>
<dbReference type="GO" id="GO:0031418">
    <property type="term" value="F:L-ascorbic acid binding"/>
    <property type="evidence" value="ECO:0007669"/>
    <property type="project" value="UniProtKB-KW"/>
</dbReference>
<accession>A0AAR5PBD1</accession>
<dbReference type="Gene3D" id="2.60.120.620">
    <property type="entry name" value="q2cbj1_9rhob like domain"/>
    <property type="match status" value="1"/>
</dbReference>
<dbReference type="InterPro" id="IPR006620">
    <property type="entry name" value="Pro_4_hyd_alph"/>
</dbReference>
<dbReference type="FunFam" id="2.60.120.620:FF:000001">
    <property type="entry name" value="Prolyl 4-hydroxylase subunit alpha 2"/>
    <property type="match status" value="1"/>
</dbReference>
<proteinExistence type="predicted"/>
<dbReference type="Proteomes" id="UP000019118">
    <property type="component" value="Unassembled WGS sequence"/>
</dbReference>
<comment type="cofactor">
    <cofactor evidence="1">
        <name>L-ascorbate</name>
        <dbReference type="ChEBI" id="CHEBI:38290"/>
    </cofactor>
</comment>
<dbReference type="InterPro" id="IPR045054">
    <property type="entry name" value="P4HA-like"/>
</dbReference>
<keyword evidence="5" id="KW-0560">Oxidoreductase</keyword>
<evidence type="ECO:0000259" key="7">
    <source>
        <dbReference type="PROSITE" id="PS51471"/>
    </source>
</evidence>
<feature type="domain" description="Fe2OG dioxygenase" evidence="7">
    <location>
        <begin position="64"/>
        <end position="172"/>
    </location>
</feature>
<reference evidence="9" key="1">
    <citation type="journal article" date="2013" name="Genome Biol.">
        <title>Draft genome of the mountain pine beetle, Dendroctonus ponderosae Hopkins, a major forest pest.</title>
        <authorList>
            <person name="Keeling C.I."/>
            <person name="Yuen M.M."/>
            <person name="Liao N.Y."/>
            <person name="Docking T.R."/>
            <person name="Chan S.K."/>
            <person name="Taylor G.A."/>
            <person name="Palmquist D.L."/>
            <person name="Jackman S.D."/>
            <person name="Nguyen A."/>
            <person name="Li M."/>
            <person name="Henderson H."/>
            <person name="Janes J.K."/>
            <person name="Zhao Y."/>
            <person name="Pandoh P."/>
            <person name="Moore R."/>
            <person name="Sperling F.A."/>
            <person name="Huber D.P."/>
            <person name="Birol I."/>
            <person name="Jones S.J."/>
            <person name="Bohlmann J."/>
        </authorList>
    </citation>
    <scope>NUCLEOTIDE SEQUENCE</scope>
</reference>
<dbReference type="GO" id="GO:0005506">
    <property type="term" value="F:iron ion binding"/>
    <property type="evidence" value="ECO:0007669"/>
    <property type="project" value="InterPro"/>
</dbReference>
<evidence type="ECO:0000313" key="8">
    <source>
        <dbReference type="EnsemblMetazoa" id="XP_019758368.1"/>
    </source>
</evidence>
<dbReference type="GO" id="GO:0005783">
    <property type="term" value="C:endoplasmic reticulum"/>
    <property type="evidence" value="ECO:0007669"/>
    <property type="project" value="TreeGrafter"/>
</dbReference>
<protein>
    <recommendedName>
        <fullName evidence="7">Fe2OG dioxygenase domain-containing protein</fullName>
    </recommendedName>
</protein>
<dbReference type="InterPro" id="IPR044862">
    <property type="entry name" value="Pro_4_hyd_alph_FE2OG_OXY"/>
</dbReference>
<evidence type="ECO:0000256" key="5">
    <source>
        <dbReference type="ARBA" id="ARBA00023002"/>
    </source>
</evidence>
<keyword evidence="9" id="KW-1185">Reference proteome</keyword>
<dbReference type="PROSITE" id="PS51471">
    <property type="entry name" value="FE2OG_OXY"/>
    <property type="match status" value="1"/>
</dbReference>
<keyword evidence="6" id="KW-0408">Iron</keyword>
<evidence type="ECO:0000256" key="6">
    <source>
        <dbReference type="ARBA" id="ARBA00023004"/>
    </source>
</evidence>
<reference evidence="8" key="2">
    <citation type="submission" date="2024-08" db="UniProtKB">
        <authorList>
            <consortium name="EnsemblMetazoa"/>
        </authorList>
    </citation>
    <scope>IDENTIFICATION</scope>
</reference>
<dbReference type="SMART" id="SM00702">
    <property type="entry name" value="P4Hc"/>
    <property type="match status" value="1"/>
</dbReference>
<evidence type="ECO:0000313" key="9">
    <source>
        <dbReference type="Proteomes" id="UP000019118"/>
    </source>
</evidence>
<dbReference type="InterPro" id="IPR005123">
    <property type="entry name" value="Oxoglu/Fe-dep_dioxygenase_dom"/>
</dbReference>
<organism evidence="8 9">
    <name type="scientific">Dendroctonus ponderosae</name>
    <name type="common">Mountain pine beetle</name>
    <dbReference type="NCBI Taxonomy" id="77166"/>
    <lineage>
        <taxon>Eukaryota</taxon>
        <taxon>Metazoa</taxon>
        <taxon>Ecdysozoa</taxon>
        <taxon>Arthropoda</taxon>
        <taxon>Hexapoda</taxon>
        <taxon>Insecta</taxon>
        <taxon>Pterygota</taxon>
        <taxon>Neoptera</taxon>
        <taxon>Endopterygota</taxon>
        <taxon>Coleoptera</taxon>
        <taxon>Polyphaga</taxon>
        <taxon>Cucujiformia</taxon>
        <taxon>Curculionidae</taxon>
        <taxon>Scolytinae</taxon>
        <taxon>Dendroctonus</taxon>
    </lineage>
</organism>
<name>A0AAR5PBD1_DENPD</name>
<sequence>LRRLIAQFDHFQFRRATVQNSQTGALETAQYRISKSAWLKNEEHKHIADVARRVEDMTGLSMETAEELQVVNYGIGGHYEPHFDFARKEETNAFQNLGTGNRIATVLFYMSDVVQGGATVFPMARTALWPKKGTAAFWFNLFPSGDGDKRTRHAACPVLAGSKWVSNKWIHEREQEFRRPCTTERPPEHLTA</sequence>
<keyword evidence="3" id="KW-0847">Vitamin C</keyword>
<evidence type="ECO:0000256" key="3">
    <source>
        <dbReference type="ARBA" id="ARBA00022896"/>
    </source>
</evidence>
<evidence type="ECO:0000256" key="4">
    <source>
        <dbReference type="ARBA" id="ARBA00022964"/>
    </source>
</evidence>
<dbReference type="GO" id="GO:0004656">
    <property type="term" value="F:procollagen-proline 4-dioxygenase activity"/>
    <property type="evidence" value="ECO:0007669"/>
    <property type="project" value="TreeGrafter"/>
</dbReference>